<feature type="transmembrane region" description="Helical" evidence="6">
    <location>
        <begin position="92"/>
        <end position="113"/>
    </location>
</feature>
<evidence type="ECO:0000256" key="2">
    <source>
        <dbReference type="ARBA" id="ARBA00006779"/>
    </source>
</evidence>
<evidence type="ECO:0000256" key="5">
    <source>
        <dbReference type="ARBA" id="ARBA00023136"/>
    </source>
</evidence>
<dbReference type="Pfam" id="PF06454">
    <property type="entry name" value="THH1_TOM1-3_dom"/>
    <property type="match status" value="2"/>
</dbReference>
<dbReference type="GO" id="GO:0005774">
    <property type="term" value="C:vacuolar membrane"/>
    <property type="evidence" value="ECO:0007669"/>
    <property type="project" value="UniProtKB-SubCell"/>
</dbReference>
<dbReference type="PANTHER" id="PTHR31142">
    <property type="entry name" value="TOBAMOVIRUS MULTIPLICATION PROTEIN 1-LIKE ISOFORM X1"/>
    <property type="match status" value="1"/>
</dbReference>
<keyword evidence="5 6" id="KW-0472">Membrane</keyword>
<evidence type="ECO:0000256" key="3">
    <source>
        <dbReference type="ARBA" id="ARBA00022692"/>
    </source>
</evidence>
<dbReference type="EMBL" id="AMZH03000564">
    <property type="protein sequence ID" value="RRT83078.1"/>
    <property type="molecule type" value="Genomic_DNA"/>
</dbReference>
<dbReference type="AlphaFoldDB" id="A0A427B3L8"/>
<organism evidence="8 9">
    <name type="scientific">Ensete ventricosum</name>
    <name type="common">Abyssinian banana</name>
    <name type="synonym">Musa ensete</name>
    <dbReference type="NCBI Taxonomy" id="4639"/>
    <lineage>
        <taxon>Eukaryota</taxon>
        <taxon>Viridiplantae</taxon>
        <taxon>Streptophyta</taxon>
        <taxon>Embryophyta</taxon>
        <taxon>Tracheophyta</taxon>
        <taxon>Spermatophyta</taxon>
        <taxon>Magnoliopsida</taxon>
        <taxon>Liliopsida</taxon>
        <taxon>Zingiberales</taxon>
        <taxon>Musaceae</taxon>
        <taxon>Ensete</taxon>
    </lineage>
</organism>
<evidence type="ECO:0000256" key="1">
    <source>
        <dbReference type="ARBA" id="ARBA00004128"/>
    </source>
</evidence>
<feature type="non-terminal residue" evidence="8">
    <location>
        <position position="1"/>
    </location>
</feature>
<accession>A0A427B3L8</accession>
<sequence>LRPPRESPRPPRCRSLLSPRLLYFLGSHGCGAVRARAERELEEERPDSHLASLMAALRWGTAVGYFAGEGTVAEAIAWWDEIDGSEKWQRGIFCALCASYALVSVVALVRIAFCNLGYDFLAHQIQLIRIQLRVPEYGWTTQKLFHLMNVVVNGRTSSFGCFGLNFFRLNFLLHINYHMDLQCARFCLVSIKTCFLSNQR</sequence>
<keyword evidence="4 6" id="KW-1133">Transmembrane helix</keyword>
<comment type="similarity">
    <text evidence="2">Belongs to the plant tobamovirus multiplication TOM1 protein family.</text>
</comment>
<evidence type="ECO:0000313" key="9">
    <source>
        <dbReference type="Proteomes" id="UP000287651"/>
    </source>
</evidence>
<evidence type="ECO:0000259" key="7">
    <source>
        <dbReference type="Pfam" id="PF06454"/>
    </source>
</evidence>
<feature type="domain" description="THH1/TOM1/TOM3" evidence="7">
    <location>
        <begin position="124"/>
        <end position="183"/>
    </location>
</feature>
<keyword evidence="3 6" id="KW-0812">Transmembrane</keyword>
<dbReference type="PANTHER" id="PTHR31142:SF22">
    <property type="entry name" value="TOBAMOVIRUS MULTIPLICATION PROTEIN 1-LIKE"/>
    <property type="match status" value="1"/>
</dbReference>
<evidence type="ECO:0000256" key="4">
    <source>
        <dbReference type="ARBA" id="ARBA00022989"/>
    </source>
</evidence>
<name>A0A427B3L8_ENSVE</name>
<evidence type="ECO:0000256" key="6">
    <source>
        <dbReference type="SAM" id="Phobius"/>
    </source>
</evidence>
<reference evidence="8 9" key="1">
    <citation type="journal article" date="2014" name="Agronomy (Basel)">
        <title>A Draft Genome Sequence for Ensete ventricosum, the Drought-Tolerant Tree Against Hunger.</title>
        <authorList>
            <person name="Harrison J."/>
            <person name="Moore K.A."/>
            <person name="Paszkiewicz K."/>
            <person name="Jones T."/>
            <person name="Grant M."/>
            <person name="Ambacheew D."/>
            <person name="Muzemil S."/>
            <person name="Studholme D.J."/>
        </authorList>
    </citation>
    <scope>NUCLEOTIDE SEQUENCE [LARGE SCALE GENOMIC DNA]</scope>
</reference>
<proteinExistence type="inferred from homology"/>
<comment type="subcellular location">
    <subcellularLocation>
        <location evidence="1">Vacuole membrane</location>
        <topology evidence="1">Multi-pass membrane protein</topology>
    </subcellularLocation>
</comment>
<comment type="caution">
    <text evidence="8">The sequence shown here is derived from an EMBL/GenBank/DDBJ whole genome shotgun (WGS) entry which is preliminary data.</text>
</comment>
<dbReference type="InterPro" id="IPR040226">
    <property type="entry name" value="THH1/TOM1/TOM3"/>
</dbReference>
<gene>
    <name evidence="8" type="ORF">B296_00015708</name>
</gene>
<dbReference type="Proteomes" id="UP000287651">
    <property type="component" value="Unassembled WGS sequence"/>
</dbReference>
<evidence type="ECO:0000313" key="8">
    <source>
        <dbReference type="EMBL" id="RRT83078.1"/>
    </source>
</evidence>
<protein>
    <recommendedName>
        <fullName evidence="7">THH1/TOM1/TOM3 domain-containing protein</fullName>
    </recommendedName>
</protein>
<feature type="domain" description="THH1/TOM1/TOM3" evidence="7">
    <location>
        <begin position="76"/>
        <end position="112"/>
    </location>
</feature>
<dbReference type="InterPro" id="IPR009457">
    <property type="entry name" value="THH1/TOM1/TOM3_dom"/>
</dbReference>